<evidence type="ECO:0000313" key="4">
    <source>
        <dbReference type="Proteomes" id="UP001499938"/>
    </source>
</evidence>
<dbReference type="InterPro" id="IPR036291">
    <property type="entry name" value="NAD(P)-bd_dom_sf"/>
</dbReference>
<name>A0ABN2LPZ3_9MICO</name>
<feature type="region of interest" description="Disordered" evidence="1">
    <location>
        <begin position="188"/>
        <end position="221"/>
    </location>
</feature>
<dbReference type="InterPro" id="IPR051604">
    <property type="entry name" value="Ergot_Alk_Oxidoreductase"/>
</dbReference>
<dbReference type="PANTHER" id="PTHR43162:SF1">
    <property type="entry name" value="PRESTALK A DIFFERENTIATION PROTEIN A"/>
    <property type="match status" value="1"/>
</dbReference>
<dbReference type="Pfam" id="PF13460">
    <property type="entry name" value="NAD_binding_10"/>
    <property type="match status" value="1"/>
</dbReference>
<evidence type="ECO:0000259" key="2">
    <source>
        <dbReference type="Pfam" id="PF13460"/>
    </source>
</evidence>
<comment type="caution">
    <text evidence="3">The sequence shown here is derived from an EMBL/GenBank/DDBJ whole genome shotgun (WGS) entry which is preliminary data.</text>
</comment>
<gene>
    <name evidence="3" type="ORF">GCM10009811_20570</name>
</gene>
<accession>A0ABN2LPZ3</accession>
<dbReference type="Gene3D" id="3.90.25.10">
    <property type="entry name" value="UDP-galactose 4-epimerase, domain 1"/>
    <property type="match status" value="1"/>
</dbReference>
<evidence type="ECO:0000313" key="3">
    <source>
        <dbReference type="EMBL" id="GAA1796189.1"/>
    </source>
</evidence>
<dbReference type="SUPFAM" id="SSF51735">
    <property type="entry name" value="NAD(P)-binding Rossmann-fold domains"/>
    <property type="match status" value="1"/>
</dbReference>
<reference evidence="3 4" key="1">
    <citation type="journal article" date="2019" name="Int. J. Syst. Evol. Microbiol.">
        <title>The Global Catalogue of Microorganisms (GCM) 10K type strain sequencing project: providing services to taxonomists for standard genome sequencing and annotation.</title>
        <authorList>
            <consortium name="The Broad Institute Genomics Platform"/>
            <consortium name="The Broad Institute Genome Sequencing Center for Infectious Disease"/>
            <person name="Wu L."/>
            <person name="Ma J."/>
        </authorList>
    </citation>
    <scope>NUCLEOTIDE SEQUENCE [LARGE SCALE GENOMIC DNA]</scope>
    <source>
        <strain evidence="3 4">JCM 15592</strain>
    </source>
</reference>
<feature type="domain" description="NAD(P)-binding" evidence="2">
    <location>
        <begin position="2"/>
        <end position="151"/>
    </location>
</feature>
<sequence>MVRPNSTSPVLDHSAVRRVPADLATGQGLDVAMKGVTGVYVIAPNVDDSEVDMVRHVVESAVAQRVPRIAYHSVLHPDDASMPHHLRKARAERLIRDRRPGATVLRPSAYQQNLLGAALSGDLVVPYSLDAVFTNVDLGDVAEVAARVLTEDGHAGATYELAGPERQTTRDLSRPSPARCSVMRCTRGESRWGSGRPDPATLCPSESGRSSGRCSRHTTVTASPATQPGCGVCLADRPGAGRTSFGEAGTAAMPIASRPTDARAWWMPPGSDIGIRAGTQSLQIVSVT</sequence>
<evidence type="ECO:0000256" key="1">
    <source>
        <dbReference type="SAM" id="MobiDB-lite"/>
    </source>
</evidence>
<dbReference type="Proteomes" id="UP001499938">
    <property type="component" value="Unassembled WGS sequence"/>
</dbReference>
<dbReference type="EMBL" id="BAAAPO010000033">
    <property type="protein sequence ID" value="GAA1796189.1"/>
    <property type="molecule type" value="Genomic_DNA"/>
</dbReference>
<dbReference type="InterPro" id="IPR016040">
    <property type="entry name" value="NAD(P)-bd_dom"/>
</dbReference>
<protein>
    <recommendedName>
        <fullName evidence="2">NAD(P)-binding domain-containing protein</fullName>
    </recommendedName>
</protein>
<organism evidence="3 4">
    <name type="scientific">Nostocoides veronense</name>
    <dbReference type="NCBI Taxonomy" id="330836"/>
    <lineage>
        <taxon>Bacteria</taxon>
        <taxon>Bacillati</taxon>
        <taxon>Actinomycetota</taxon>
        <taxon>Actinomycetes</taxon>
        <taxon>Micrococcales</taxon>
        <taxon>Intrasporangiaceae</taxon>
        <taxon>Nostocoides</taxon>
    </lineage>
</organism>
<keyword evidence="4" id="KW-1185">Reference proteome</keyword>
<proteinExistence type="predicted"/>
<dbReference type="Gene3D" id="3.40.50.720">
    <property type="entry name" value="NAD(P)-binding Rossmann-like Domain"/>
    <property type="match status" value="1"/>
</dbReference>
<dbReference type="PANTHER" id="PTHR43162">
    <property type="match status" value="1"/>
</dbReference>